<dbReference type="Proteomes" id="UP001055879">
    <property type="component" value="Linkage Group LG03"/>
</dbReference>
<evidence type="ECO:0000313" key="1">
    <source>
        <dbReference type="EMBL" id="KAI3747178.1"/>
    </source>
</evidence>
<name>A0ACB9DL30_ARCLA</name>
<dbReference type="EMBL" id="CM042049">
    <property type="protein sequence ID" value="KAI3747178.1"/>
    <property type="molecule type" value="Genomic_DNA"/>
</dbReference>
<reference evidence="2" key="1">
    <citation type="journal article" date="2022" name="Mol. Ecol. Resour.">
        <title>The genomes of chicory, endive, great burdock and yacon provide insights into Asteraceae palaeo-polyploidization history and plant inulin production.</title>
        <authorList>
            <person name="Fan W."/>
            <person name="Wang S."/>
            <person name="Wang H."/>
            <person name="Wang A."/>
            <person name="Jiang F."/>
            <person name="Liu H."/>
            <person name="Zhao H."/>
            <person name="Xu D."/>
            <person name="Zhang Y."/>
        </authorList>
    </citation>
    <scope>NUCLEOTIDE SEQUENCE [LARGE SCALE GENOMIC DNA]</scope>
    <source>
        <strain evidence="2">cv. Niubang</strain>
    </source>
</reference>
<reference evidence="1 2" key="2">
    <citation type="journal article" date="2022" name="Mol. Ecol. Resour.">
        <title>The genomes of chicory, endive, great burdock and yacon provide insights into Asteraceae paleo-polyploidization history and plant inulin production.</title>
        <authorList>
            <person name="Fan W."/>
            <person name="Wang S."/>
            <person name="Wang H."/>
            <person name="Wang A."/>
            <person name="Jiang F."/>
            <person name="Liu H."/>
            <person name="Zhao H."/>
            <person name="Xu D."/>
            <person name="Zhang Y."/>
        </authorList>
    </citation>
    <scope>NUCLEOTIDE SEQUENCE [LARGE SCALE GENOMIC DNA]</scope>
    <source>
        <strain evidence="2">cv. Niubang</strain>
    </source>
</reference>
<accession>A0ACB9DL30</accession>
<evidence type="ECO:0000313" key="2">
    <source>
        <dbReference type="Proteomes" id="UP001055879"/>
    </source>
</evidence>
<sequence>MEKETMEKKSFMQSFDDGVQKKKSTGEEENQPSMMKKSIASWFVNWCMNQIVFVLDASQMYTTLSSSPLVFQKPSQRILMNTAFSTFTNTADDPVLLDEEDSDTAEKPLRRVRNKSNEKPDSSLPMEDTGEVFDEKREPGVETLLKDLTMEDINDTDETTHDEYESTFVAGATSQKNTPKCTIEIESLSRVTRSQKKKKELETDSTQRKGEVSRRITRESMNPLASETKVSEKKPDQKDVGSSSSQRIRAQWTCRKQVPLYRNGTKLLKKRESTELEDGGFGLLPLTYIGGTREEILRTERKSGKVDNGQQQRQQSRLEELMHLIRERIARIRELKAEAESDIQRGLTEYVNDDEFPALQSEMNRLFKSTTPFGGTTPKSPTKTIFLNPCTNIILSQQTNDPLAALWDSLTYVGEVDELMRVSVENSKARRFLNAIEPPGFDLGIIPMKFTTSRGGDDPGRCGSGLRVDKGKEKLFDEPTDAVVCDSEPRVTPVHHANPLRMINPPITQSGPSDDKV</sequence>
<keyword evidence="2" id="KW-1185">Reference proteome</keyword>
<protein>
    <submittedName>
        <fullName evidence="1">Uncharacterized protein</fullName>
    </submittedName>
</protein>
<proteinExistence type="predicted"/>
<organism evidence="1 2">
    <name type="scientific">Arctium lappa</name>
    <name type="common">Greater burdock</name>
    <name type="synonym">Lappa major</name>
    <dbReference type="NCBI Taxonomy" id="4217"/>
    <lineage>
        <taxon>Eukaryota</taxon>
        <taxon>Viridiplantae</taxon>
        <taxon>Streptophyta</taxon>
        <taxon>Embryophyta</taxon>
        <taxon>Tracheophyta</taxon>
        <taxon>Spermatophyta</taxon>
        <taxon>Magnoliopsida</taxon>
        <taxon>eudicotyledons</taxon>
        <taxon>Gunneridae</taxon>
        <taxon>Pentapetalae</taxon>
        <taxon>asterids</taxon>
        <taxon>campanulids</taxon>
        <taxon>Asterales</taxon>
        <taxon>Asteraceae</taxon>
        <taxon>Carduoideae</taxon>
        <taxon>Cardueae</taxon>
        <taxon>Arctiinae</taxon>
        <taxon>Arctium</taxon>
    </lineage>
</organism>
<gene>
    <name evidence="1" type="ORF">L6452_09627</name>
</gene>
<comment type="caution">
    <text evidence="1">The sequence shown here is derived from an EMBL/GenBank/DDBJ whole genome shotgun (WGS) entry which is preliminary data.</text>
</comment>